<reference evidence="1 2" key="1">
    <citation type="submission" date="2011-08" db="EMBL/GenBank/DDBJ databases">
        <authorList>
            <person name="Weinstock G."/>
            <person name="Sodergren E."/>
            <person name="Clifton S."/>
            <person name="Fulton L."/>
            <person name="Fulton B."/>
            <person name="Courtney L."/>
            <person name="Fronick C."/>
            <person name="Harrison M."/>
            <person name="Strong C."/>
            <person name="Farmer C."/>
            <person name="Delahaunty K."/>
            <person name="Markovic C."/>
            <person name="Hall O."/>
            <person name="Minx P."/>
            <person name="Tomlinson C."/>
            <person name="Mitreva M."/>
            <person name="Hou S."/>
            <person name="Chen J."/>
            <person name="Wollam A."/>
            <person name="Pepin K.H."/>
            <person name="Johnson M."/>
            <person name="Bhonagiri V."/>
            <person name="Zhang X."/>
            <person name="Suruliraj S."/>
            <person name="Warren W."/>
            <person name="Chinwalla A."/>
            <person name="Mardis E.R."/>
            <person name="Wilson R.K."/>
        </authorList>
    </citation>
    <scope>NUCLEOTIDE SEQUENCE [LARGE SCALE GENOMIC DNA]</scope>
    <source>
        <strain evidence="1 2">ATCC 51873</strain>
    </source>
</reference>
<name>G9Y9T8_HAFAL</name>
<dbReference type="HOGENOM" id="CLU_3168713_0_0_6"/>
<organism evidence="1 2">
    <name type="scientific">Hafnia alvei ATCC 51873</name>
    <dbReference type="NCBI Taxonomy" id="1002364"/>
    <lineage>
        <taxon>Bacteria</taxon>
        <taxon>Pseudomonadati</taxon>
        <taxon>Pseudomonadota</taxon>
        <taxon>Gammaproteobacteria</taxon>
        <taxon>Enterobacterales</taxon>
        <taxon>Hafniaceae</taxon>
        <taxon>Hafnia</taxon>
    </lineage>
</organism>
<evidence type="ECO:0000313" key="2">
    <source>
        <dbReference type="Proteomes" id="UP000005959"/>
    </source>
</evidence>
<evidence type="ECO:0000313" key="1">
    <source>
        <dbReference type="EMBL" id="EHM40520.1"/>
    </source>
</evidence>
<dbReference type="AlphaFoldDB" id="G9Y9T8"/>
<accession>G9Y9T8</accession>
<dbReference type="EMBL" id="AGCI01000076">
    <property type="protein sequence ID" value="EHM40520.1"/>
    <property type="molecule type" value="Genomic_DNA"/>
</dbReference>
<gene>
    <name evidence="1" type="ORF">HMPREF0454_03358</name>
</gene>
<dbReference type="PATRIC" id="fig|1002364.3.peg.3043"/>
<comment type="caution">
    <text evidence="1">The sequence shown here is derived from an EMBL/GenBank/DDBJ whole genome shotgun (WGS) entry which is preliminary data.</text>
</comment>
<dbReference type="Proteomes" id="UP000005959">
    <property type="component" value="Unassembled WGS sequence"/>
</dbReference>
<sequence>MEMGQSGQYSDVMAFGLWISLRWRHASVREEFTTVLASCINAVVRLG</sequence>
<protein>
    <submittedName>
        <fullName evidence="1">Uncharacterized protein</fullName>
    </submittedName>
</protein>
<proteinExistence type="predicted"/>